<feature type="transmembrane region" description="Helical" evidence="4">
    <location>
        <begin position="268"/>
        <end position="286"/>
    </location>
</feature>
<dbReference type="Proteomes" id="UP000266426">
    <property type="component" value="Unassembled WGS sequence"/>
</dbReference>
<feature type="transmembrane region" description="Helical" evidence="4">
    <location>
        <begin position="146"/>
        <end position="168"/>
    </location>
</feature>
<feature type="transmembrane region" description="Helical" evidence="4">
    <location>
        <begin position="88"/>
        <end position="106"/>
    </location>
</feature>
<accession>A0A3A4QXX6</accession>
<feature type="transmembrane region" description="Helical" evidence="4">
    <location>
        <begin position="233"/>
        <end position="256"/>
    </location>
</feature>
<keyword evidence="3 4" id="KW-0472">Membrane</keyword>
<evidence type="ECO:0000256" key="3">
    <source>
        <dbReference type="ARBA" id="ARBA00023136"/>
    </source>
</evidence>
<evidence type="ECO:0000313" key="6">
    <source>
        <dbReference type="EMBL" id="RJP57589.1"/>
    </source>
</evidence>
<gene>
    <name evidence="6" type="ORF">C4541_09965</name>
</gene>
<proteinExistence type="predicted"/>
<protein>
    <submittedName>
        <fullName evidence="6">MFS transporter</fullName>
    </submittedName>
</protein>
<dbReference type="SUPFAM" id="SSF103473">
    <property type="entry name" value="MFS general substrate transporter"/>
    <property type="match status" value="1"/>
</dbReference>
<dbReference type="GO" id="GO:0022857">
    <property type="term" value="F:transmembrane transporter activity"/>
    <property type="evidence" value="ECO:0007669"/>
    <property type="project" value="InterPro"/>
</dbReference>
<evidence type="ECO:0000256" key="1">
    <source>
        <dbReference type="ARBA" id="ARBA00022692"/>
    </source>
</evidence>
<name>A0A3A4QXX6_9BACT</name>
<dbReference type="Pfam" id="PF07690">
    <property type="entry name" value="MFS_1"/>
    <property type="match status" value="1"/>
</dbReference>
<feature type="transmembrane region" description="Helical" evidence="4">
    <location>
        <begin position="180"/>
        <end position="198"/>
    </location>
</feature>
<feature type="transmembrane region" description="Helical" evidence="4">
    <location>
        <begin position="62"/>
        <end position="81"/>
    </location>
</feature>
<feature type="transmembrane region" description="Helical" evidence="4">
    <location>
        <begin position="112"/>
        <end position="134"/>
    </location>
</feature>
<dbReference type="InterPro" id="IPR020846">
    <property type="entry name" value="MFS_dom"/>
</dbReference>
<keyword evidence="1 4" id="KW-0812">Transmembrane</keyword>
<evidence type="ECO:0000256" key="2">
    <source>
        <dbReference type="ARBA" id="ARBA00022989"/>
    </source>
</evidence>
<dbReference type="Gene3D" id="1.20.1250.20">
    <property type="entry name" value="MFS general substrate transporter like domains"/>
    <property type="match status" value="2"/>
</dbReference>
<evidence type="ECO:0000313" key="7">
    <source>
        <dbReference type="Proteomes" id="UP000266426"/>
    </source>
</evidence>
<feature type="transmembrane region" description="Helical" evidence="4">
    <location>
        <begin position="355"/>
        <end position="375"/>
    </location>
</feature>
<keyword evidence="2 4" id="KW-1133">Transmembrane helix</keyword>
<dbReference type="InterPro" id="IPR050327">
    <property type="entry name" value="Proton-linked_MCT"/>
</dbReference>
<dbReference type="CDD" id="cd17353">
    <property type="entry name" value="MFS_OFA_like"/>
    <property type="match status" value="1"/>
</dbReference>
<evidence type="ECO:0000256" key="4">
    <source>
        <dbReference type="SAM" id="Phobius"/>
    </source>
</evidence>
<dbReference type="PANTHER" id="PTHR11360">
    <property type="entry name" value="MONOCARBOXYLATE TRANSPORTER"/>
    <property type="match status" value="1"/>
</dbReference>
<dbReference type="PANTHER" id="PTHR11360:SF304">
    <property type="entry name" value="MFS DOMAIN-CONTAINING PROTEIN"/>
    <property type="match status" value="1"/>
</dbReference>
<feature type="domain" description="Major facilitator superfamily (MFS) profile" evidence="5">
    <location>
        <begin position="21"/>
        <end position="411"/>
    </location>
</feature>
<reference evidence="6 7" key="1">
    <citation type="journal article" date="2017" name="ISME J.">
        <title>Energy and carbon metabolisms in a deep terrestrial subsurface fluid microbial community.</title>
        <authorList>
            <person name="Momper L."/>
            <person name="Jungbluth S.P."/>
            <person name="Lee M.D."/>
            <person name="Amend J.P."/>
        </authorList>
    </citation>
    <scope>NUCLEOTIDE SEQUENCE [LARGE SCALE GENOMIC DNA]</scope>
    <source>
        <strain evidence="6">SURF_26</strain>
    </source>
</reference>
<dbReference type="AlphaFoldDB" id="A0A3A4QXX6"/>
<sequence>MATFVQETRGGNQMKLPKPSRRWLVVAGGIIIILCLGVAYAWGVFLLPIAEEFGWSRAETSLAQSILIFVFSTFMVVGGLLEKRIGPRLTASIGGALVCLGWILAYKTQSKLWLYCTYGGIAGIGTGLGYLPAVSSGVKWFPDKKGMITGIIIFGFGFGSAIFARLSTMFIEMIGWRHTMLLYGASFGALIIGAAQLLKPPPKGWEPVVAAANAQSNESFDFKPFEMIKTGSFMILFITYLMSMVAGMMTIGHINAFAQDAGYDANQAATALIILAIANGLGRVIFGAVSDKIGRKNTLVLLFILTAGSKFLLPSISELSAAYAIAGLIGLCFGGFLAVYPAATGDFFGMKNFGVNYGIVFIGYGCGCFIGPWLGGLVYDSMGSYQIAFKSAAGVAVAGAVLTYLFVKPPVQAVQEESIN</sequence>
<feature type="transmembrane region" description="Helical" evidence="4">
    <location>
        <begin position="298"/>
        <end position="316"/>
    </location>
</feature>
<evidence type="ECO:0000259" key="5">
    <source>
        <dbReference type="PROSITE" id="PS50850"/>
    </source>
</evidence>
<feature type="transmembrane region" description="Helical" evidence="4">
    <location>
        <begin position="322"/>
        <end position="343"/>
    </location>
</feature>
<organism evidence="6 7">
    <name type="scientific">Candidatus Auribacter fodinae</name>
    <dbReference type="NCBI Taxonomy" id="2093366"/>
    <lineage>
        <taxon>Bacteria</taxon>
        <taxon>Pseudomonadati</taxon>
        <taxon>Candidatus Auribacterota</taxon>
        <taxon>Candidatus Auribacteria</taxon>
        <taxon>Candidatus Auribacterales</taxon>
        <taxon>Candidatus Auribacteraceae</taxon>
        <taxon>Candidatus Auribacter</taxon>
    </lineage>
</organism>
<feature type="transmembrane region" description="Helical" evidence="4">
    <location>
        <begin position="23"/>
        <end position="50"/>
    </location>
</feature>
<comment type="caution">
    <text evidence="6">The sequence shown here is derived from an EMBL/GenBank/DDBJ whole genome shotgun (WGS) entry which is preliminary data.</text>
</comment>
<feature type="transmembrane region" description="Helical" evidence="4">
    <location>
        <begin position="387"/>
        <end position="407"/>
    </location>
</feature>
<dbReference type="InterPro" id="IPR036259">
    <property type="entry name" value="MFS_trans_sf"/>
</dbReference>
<dbReference type="InterPro" id="IPR011701">
    <property type="entry name" value="MFS"/>
</dbReference>
<dbReference type="EMBL" id="QZJZ01000078">
    <property type="protein sequence ID" value="RJP57589.1"/>
    <property type="molecule type" value="Genomic_DNA"/>
</dbReference>
<dbReference type="PROSITE" id="PS50850">
    <property type="entry name" value="MFS"/>
    <property type="match status" value="1"/>
</dbReference>